<keyword evidence="4" id="KW-1185">Reference proteome</keyword>
<dbReference type="GO" id="GO:0016757">
    <property type="term" value="F:glycosyltransferase activity"/>
    <property type="evidence" value="ECO:0007669"/>
    <property type="project" value="UniProtKB-KW"/>
</dbReference>
<reference evidence="3 4" key="1">
    <citation type="submission" date="2021-03" db="EMBL/GenBank/DDBJ databases">
        <title>Complete genome sequence of Streptomyces cyanogenus S136, producer of anticancer angucycline landomycin A.</title>
        <authorList>
            <person name="Hrab P."/>
            <person name="Ruckert C."/>
            <person name="Busche T."/>
            <person name="Ostash I."/>
            <person name="Kalinowski J."/>
            <person name="Fedorenko V."/>
            <person name="Yushchuk O."/>
            <person name="Ostash B."/>
        </authorList>
    </citation>
    <scope>NUCLEOTIDE SEQUENCE [LARGE SCALE GENOMIC DNA]</scope>
    <source>
        <strain evidence="3 4">S136</strain>
    </source>
</reference>
<organism evidence="3 4">
    <name type="scientific">Streptomyces cyanogenus</name>
    <dbReference type="NCBI Taxonomy" id="80860"/>
    <lineage>
        <taxon>Bacteria</taxon>
        <taxon>Bacillati</taxon>
        <taxon>Actinomycetota</taxon>
        <taxon>Actinomycetes</taxon>
        <taxon>Kitasatosporales</taxon>
        <taxon>Streptomycetaceae</taxon>
        <taxon>Streptomyces</taxon>
    </lineage>
</organism>
<dbReference type="CDD" id="cd00761">
    <property type="entry name" value="Glyco_tranf_GTA_type"/>
    <property type="match status" value="1"/>
</dbReference>
<feature type="domain" description="TarS/TarP linker" evidence="2">
    <location>
        <begin position="230"/>
        <end position="320"/>
    </location>
</feature>
<gene>
    <name evidence="3" type="primary">epsH2</name>
    <name evidence="3" type="ORF">S1361_36200</name>
</gene>
<evidence type="ECO:0000259" key="1">
    <source>
        <dbReference type="Pfam" id="PF00535"/>
    </source>
</evidence>
<dbReference type="EMBL" id="CP071839">
    <property type="protein sequence ID" value="QTE02832.1"/>
    <property type="molecule type" value="Genomic_DNA"/>
</dbReference>
<dbReference type="Pfam" id="PF22181">
    <property type="entry name" value="TarS_linker"/>
    <property type="match status" value="1"/>
</dbReference>
<keyword evidence="3" id="KW-0808">Transferase</keyword>
<name>A0ABX7U237_STRCY</name>
<sequence>MPGATVSVVIAAYNAMPYLTQCIGSVAEQSIGRERLEVIVVDDGSTDGTADELERLKGVYPDMLRVFRQKNSGGPSAPRNVGLDHATGTFVFFLDADDRLGPEALERMVRMAEENGTDVVLGKMVGVGGRGAPTSMFKRNQPRTDVFSSRVYWTLNPMKLFRRELLERHELRFPTDLAIGEDQLFVGAAYLHASGISVVADYDCLYWVQREDDGNITLRLKGTQRRLQFLPRMVDMILELVPPGPGRDHLAHRHLTVEVQQLLAGHLVHEPRETQLKTLDRLAEIIEPLWHEGMNDQLSAMARLRLHLVRHRMLDEVLELVAFEKRLARSKAATPVLVENGRALARYPFLRDPERAIPDLCYDVTAQLGLRHRVSRAEMDGGVLHLAGHGYLHRVATRDVSTELVLRERDSKTEYRLPVTHTATPGLGADEDEGSYEYDLAGFEATVDIATAADGEPLADGLWDISLAVGAQGLSKEVRIGSKRAENVSGEPSTRVLVTGEGLRAVTLYTTKPYGNFTLELGELKHKVRPLLRVDKDIRWADGSPTELRVGGRLGLAEHPADALALALEDGTGTTVTFAVRDIAADGAFHVTVPVDALPAGVWTGELRLGPWAAPLPALPAGLAPAKWRRLALPWYARPLPGATDRFALKVARTDLVKALTNRLR</sequence>
<evidence type="ECO:0000313" key="4">
    <source>
        <dbReference type="Proteomes" id="UP000663908"/>
    </source>
</evidence>
<evidence type="ECO:0000313" key="3">
    <source>
        <dbReference type="EMBL" id="QTE02832.1"/>
    </source>
</evidence>
<dbReference type="InterPro" id="IPR050834">
    <property type="entry name" value="Glycosyltransf_2"/>
</dbReference>
<dbReference type="EC" id="2.4.-.-" evidence="3"/>
<dbReference type="Gene3D" id="3.90.550.10">
    <property type="entry name" value="Spore Coat Polysaccharide Biosynthesis Protein SpsA, Chain A"/>
    <property type="match status" value="1"/>
</dbReference>
<dbReference type="SUPFAM" id="SSF53448">
    <property type="entry name" value="Nucleotide-diphospho-sugar transferases"/>
    <property type="match status" value="1"/>
</dbReference>
<proteinExistence type="predicted"/>
<dbReference type="PANTHER" id="PTHR43685:SF11">
    <property type="entry name" value="GLYCOSYLTRANSFERASE TAGX-RELATED"/>
    <property type="match status" value="1"/>
</dbReference>
<dbReference type="PANTHER" id="PTHR43685">
    <property type="entry name" value="GLYCOSYLTRANSFERASE"/>
    <property type="match status" value="1"/>
</dbReference>
<dbReference type="InterPro" id="IPR029044">
    <property type="entry name" value="Nucleotide-diphossugar_trans"/>
</dbReference>
<dbReference type="InterPro" id="IPR001173">
    <property type="entry name" value="Glyco_trans_2-like"/>
</dbReference>
<dbReference type="Proteomes" id="UP000663908">
    <property type="component" value="Chromosome"/>
</dbReference>
<feature type="domain" description="Glycosyltransferase 2-like" evidence="1">
    <location>
        <begin position="7"/>
        <end position="149"/>
    </location>
</feature>
<dbReference type="RefSeq" id="WP_208036079.1">
    <property type="nucleotide sequence ID" value="NZ_CP071839.1"/>
</dbReference>
<accession>A0ABX7U237</accession>
<keyword evidence="3" id="KW-0328">Glycosyltransferase</keyword>
<evidence type="ECO:0000259" key="2">
    <source>
        <dbReference type="Pfam" id="PF22181"/>
    </source>
</evidence>
<dbReference type="Pfam" id="PF00535">
    <property type="entry name" value="Glycos_transf_2"/>
    <property type="match status" value="1"/>
</dbReference>
<protein>
    <submittedName>
        <fullName evidence="3">Glycosyltransferase EpsH</fullName>
        <ecNumber evidence="3">2.4.-.-</ecNumber>
    </submittedName>
</protein>
<dbReference type="InterPro" id="IPR054028">
    <property type="entry name" value="TarS/TarP_linker"/>
</dbReference>